<organism evidence="3 4">
    <name type="scientific">Asticcacaulis aquaticus</name>
    <dbReference type="NCBI Taxonomy" id="2984212"/>
    <lineage>
        <taxon>Bacteria</taxon>
        <taxon>Pseudomonadati</taxon>
        <taxon>Pseudomonadota</taxon>
        <taxon>Alphaproteobacteria</taxon>
        <taxon>Caulobacterales</taxon>
        <taxon>Caulobacteraceae</taxon>
        <taxon>Asticcacaulis</taxon>
    </lineage>
</organism>
<evidence type="ECO:0000256" key="1">
    <source>
        <dbReference type="SAM" id="SignalP"/>
    </source>
</evidence>
<keyword evidence="4" id="KW-1185">Reference proteome</keyword>
<evidence type="ECO:0000313" key="3">
    <source>
        <dbReference type="EMBL" id="MDC7684414.1"/>
    </source>
</evidence>
<protein>
    <submittedName>
        <fullName evidence="3">S26 family signal peptidase</fullName>
    </submittedName>
</protein>
<dbReference type="InterPro" id="IPR019533">
    <property type="entry name" value="Peptidase_S26"/>
</dbReference>
<feature type="chain" id="PRO_5045800618" evidence="1">
    <location>
        <begin position="35"/>
        <end position="168"/>
    </location>
</feature>
<dbReference type="Proteomes" id="UP001214854">
    <property type="component" value="Unassembled WGS sequence"/>
</dbReference>
<feature type="signal peptide" evidence="1">
    <location>
        <begin position="1"/>
        <end position="34"/>
    </location>
</feature>
<proteinExistence type="predicted"/>
<dbReference type="Gene3D" id="2.10.109.10">
    <property type="entry name" value="Umud Fragment, subunit A"/>
    <property type="match status" value="1"/>
</dbReference>
<sequence>MSLRNRLPKISRSAKIIWSVAAALAVSQLGGAIASDYQFFLNETDSLPNWAFWVNKNQVAPRRGDYYAFVAPPNPYYPAGFRFAKQVVGVPGDVVEVRGREFWIGGRLVGIAKTHDQTGNPVAMSPGGKIPADKYFVVTPHKDSFDSRYALIGLIDRKRLVGKAYPVL</sequence>
<accession>A0ABT5HWQ9</accession>
<name>A0ABT5HWQ9_9CAUL</name>
<dbReference type="InterPro" id="IPR036286">
    <property type="entry name" value="LexA/Signal_pep-like_sf"/>
</dbReference>
<dbReference type="EMBL" id="JAQQKX010000012">
    <property type="protein sequence ID" value="MDC7684414.1"/>
    <property type="molecule type" value="Genomic_DNA"/>
</dbReference>
<dbReference type="RefSeq" id="WP_272748888.1">
    <property type="nucleotide sequence ID" value="NZ_JAQQKX010000012.1"/>
</dbReference>
<dbReference type="Pfam" id="PF10502">
    <property type="entry name" value="Peptidase_S26"/>
    <property type="match status" value="1"/>
</dbReference>
<evidence type="ECO:0000259" key="2">
    <source>
        <dbReference type="Pfam" id="PF10502"/>
    </source>
</evidence>
<evidence type="ECO:0000313" key="4">
    <source>
        <dbReference type="Proteomes" id="UP001214854"/>
    </source>
</evidence>
<gene>
    <name evidence="3" type="ORF">PQU92_14095</name>
</gene>
<comment type="caution">
    <text evidence="3">The sequence shown here is derived from an EMBL/GenBank/DDBJ whole genome shotgun (WGS) entry which is preliminary data.</text>
</comment>
<feature type="domain" description="Peptidase S26" evidence="2">
    <location>
        <begin position="42"/>
        <end position="165"/>
    </location>
</feature>
<reference evidence="3 4" key="1">
    <citation type="submission" date="2023-01" db="EMBL/GenBank/DDBJ databases">
        <title>Novel species of the genus Asticcacaulis isolated from rivers.</title>
        <authorList>
            <person name="Lu H."/>
        </authorList>
    </citation>
    <scope>NUCLEOTIDE SEQUENCE [LARGE SCALE GENOMIC DNA]</scope>
    <source>
        <strain evidence="3 4">BYS171W</strain>
    </source>
</reference>
<dbReference type="SUPFAM" id="SSF51306">
    <property type="entry name" value="LexA/Signal peptidase"/>
    <property type="match status" value="1"/>
</dbReference>
<keyword evidence="1" id="KW-0732">Signal</keyword>